<evidence type="ECO:0000256" key="3">
    <source>
        <dbReference type="ARBA" id="ARBA00022771"/>
    </source>
</evidence>
<dbReference type="Pfam" id="PF12874">
    <property type="entry name" value="zf-met"/>
    <property type="match status" value="2"/>
</dbReference>
<evidence type="ECO:0000256" key="5">
    <source>
        <dbReference type="PROSITE-ProRule" id="PRU00042"/>
    </source>
</evidence>
<dbReference type="InterPro" id="IPR036236">
    <property type="entry name" value="Znf_C2H2_sf"/>
</dbReference>
<reference evidence="7 8" key="1">
    <citation type="submission" date="2016-07" db="EMBL/GenBank/DDBJ databases">
        <title>Comparative genomics of the entomopathogenic fungus Beauveria bassiana.</title>
        <authorList>
            <person name="Valero Jimenez C.A."/>
            <person name="Zwaan B.J."/>
            <person name="Van Kan J.A."/>
            <person name="Takken W."/>
            <person name="Debets A.J."/>
            <person name="Schoustra S.E."/>
            <person name="Koenraadt C.J."/>
        </authorList>
    </citation>
    <scope>NUCLEOTIDE SEQUENCE [LARGE SCALE GENOMIC DNA]</scope>
    <source>
        <strain evidence="7 8">ARSEF 8028</strain>
    </source>
</reference>
<dbReference type="GO" id="GO:0000977">
    <property type="term" value="F:RNA polymerase II transcription regulatory region sequence-specific DNA binding"/>
    <property type="evidence" value="ECO:0007669"/>
    <property type="project" value="TreeGrafter"/>
</dbReference>
<keyword evidence="3 5" id="KW-0863">Zinc-finger</keyword>
<gene>
    <name evidence="7" type="ORF">BB8028_0007g00590</name>
</gene>
<evidence type="ECO:0000313" key="8">
    <source>
        <dbReference type="Proteomes" id="UP000237441"/>
    </source>
</evidence>
<organism evidence="7 8">
    <name type="scientific">Beauveria bassiana</name>
    <name type="common">White muscardine disease fungus</name>
    <name type="synonym">Tritirachium shiotae</name>
    <dbReference type="NCBI Taxonomy" id="176275"/>
    <lineage>
        <taxon>Eukaryota</taxon>
        <taxon>Fungi</taxon>
        <taxon>Dikarya</taxon>
        <taxon>Ascomycota</taxon>
        <taxon>Pezizomycotina</taxon>
        <taxon>Sordariomycetes</taxon>
        <taxon>Hypocreomycetidae</taxon>
        <taxon>Hypocreales</taxon>
        <taxon>Cordycipitaceae</taxon>
        <taxon>Beauveria</taxon>
    </lineage>
</organism>
<dbReference type="PANTHER" id="PTHR24409:SF295">
    <property type="entry name" value="AZ2-RELATED"/>
    <property type="match status" value="1"/>
</dbReference>
<evidence type="ECO:0000256" key="2">
    <source>
        <dbReference type="ARBA" id="ARBA00022737"/>
    </source>
</evidence>
<proteinExistence type="predicted"/>
<comment type="caution">
    <text evidence="7">The sequence shown here is derived from an EMBL/GenBank/DDBJ whole genome shotgun (WGS) entry which is preliminary data.</text>
</comment>
<keyword evidence="2" id="KW-0677">Repeat</keyword>
<dbReference type="SMART" id="SM00355">
    <property type="entry name" value="ZnF_C2H2"/>
    <property type="match status" value="7"/>
</dbReference>
<dbReference type="PANTHER" id="PTHR24409">
    <property type="entry name" value="ZINC FINGER PROTEIN 142"/>
    <property type="match status" value="1"/>
</dbReference>
<dbReference type="GO" id="GO:0008270">
    <property type="term" value="F:zinc ion binding"/>
    <property type="evidence" value="ECO:0007669"/>
    <property type="project" value="UniProtKB-KW"/>
</dbReference>
<protein>
    <recommendedName>
        <fullName evidence="6">C2H2-type domain-containing protein</fullName>
    </recommendedName>
</protein>
<dbReference type="GO" id="GO:0000981">
    <property type="term" value="F:DNA-binding transcription factor activity, RNA polymerase II-specific"/>
    <property type="evidence" value="ECO:0007669"/>
    <property type="project" value="TreeGrafter"/>
</dbReference>
<evidence type="ECO:0000259" key="6">
    <source>
        <dbReference type="PROSITE" id="PS50157"/>
    </source>
</evidence>
<dbReference type="PROSITE" id="PS50157">
    <property type="entry name" value="ZINC_FINGER_C2H2_2"/>
    <property type="match status" value="1"/>
</dbReference>
<dbReference type="PROSITE" id="PS00028">
    <property type="entry name" value="ZINC_FINGER_C2H2_1"/>
    <property type="match status" value="1"/>
</dbReference>
<accession>A0A2S7YL23</accession>
<keyword evidence="4" id="KW-0862">Zinc</keyword>
<dbReference type="InterPro" id="IPR013087">
    <property type="entry name" value="Znf_C2H2_type"/>
</dbReference>
<dbReference type="Pfam" id="PF12171">
    <property type="entry name" value="zf-C2H2_jaz"/>
    <property type="match status" value="1"/>
</dbReference>
<dbReference type="OrthoDB" id="6105938at2759"/>
<dbReference type="InterPro" id="IPR022755">
    <property type="entry name" value="Znf_C2H2_jaz"/>
</dbReference>
<sequence length="231" mass="26743">MAYCQLCDKSFVSQKALQQHQDTSSRHAYCQRCNKHLAHPDALRQHLQNSPRHHICQECDNGIDFPSKEDLNDHLERVHLTCVPCNARFANEGQLREHNVERHNLCTHCLEYFDSLSNLKHHQQTHLPRNINCIGCNRKFAKNSHMILHMENGGCELAVDCDFITSLAFECDSSDWYECSTDHYNFECPTCKTPFQNVSGLLQHAESDACKETMKKGAPLFRLVRFLRSRL</sequence>
<dbReference type="Gene3D" id="3.30.160.60">
    <property type="entry name" value="Classic Zinc Finger"/>
    <property type="match status" value="2"/>
</dbReference>
<dbReference type="EMBL" id="JRHA01000007">
    <property type="protein sequence ID" value="PQK16858.1"/>
    <property type="molecule type" value="Genomic_DNA"/>
</dbReference>
<evidence type="ECO:0000256" key="4">
    <source>
        <dbReference type="ARBA" id="ARBA00022833"/>
    </source>
</evidence>
<dbReference type="Proteomes" id="UP000237441">
    <property type="component" value="Unassembled WGS sequence"/>
</dbReference>
<keyword evidence="1" id="KW-0479">Metal-binding</keyword>
<dbReference type="SUPFAM" id="SSF57667">
    <property type="entry name" value="beta-beta-alpha zinc fingers"/>
    <property type="match status" value="2"/>
</dbReference>
<feature type="domain" description="C2H2-type" evidence="6">
    <location>
        <begin position="104"/>
        <end position="131"/>
    </location>
</feature>
<evidence type="ECO:0000256" key="1">
    <source>
        <dbReference type="ARBA" id="ARBA00022723"/>
    </source>
</evidence>
<dbReference type="GO" id="GO:0005634">
    <property type="term" value="C:nucleus"/>
    <property type="evidence" value="ECO:0007669"/>
    <property type="project" value="TreeGrafter"/>
</dbReference>
<name>A0A2S7YL23_BEABA</name>
<dbReference type="AlphaFoldDB" id="A0A2S7YL23"/>
<evidence type="ECO:0000313" key="7">
    <source>
        <dbReference type="EMBL" id="PQK16858.1"/>
    </source>
</evidence>